<dbReference type="Proteomes" id="UP001165960">
    <property type="component" value="Unassembled WGS sequence"/>
</dbReference>
<reference evidence="1" key="1">
    <citation type="submission" date="2022-04" db="EMBL/GenBank/DDBJ databases">
        <title>Genome of the entomopathogenic fungus Entomophthora muscae.</title>
        <authorList>
            <person name="Elya C."/>
            <person name="Lovett B.R."/>
            <person name="Lee E."/>
            <person name="Macias A.M."/>
            <person name="Hajek A.E."/>
            <person name="De Bivort B.L."/>
            <person name="Kasson M.T."/>
            <person name="De Fine Licht H.H."/>
            <person name="Stajich J.E."/>
        </authorList>
    </citation>
    <scope>NUCLEOTIDE SEQUENCE</scope>
    <source>
        <strain evidence="1">Berkeley</strain>
    </source>
</reference>
<evidence type="ECO:0000313" key="2">
    <source>
        <dbReference type="Proteomes" id="UP001165960"/>
    </source>
</evidence>
<gene>
    <name evidence="1" type="ORF">DSO57_1025038</name>
</gene>
<sequence length="76" mass="8652">MSTATAELPLVTINPSYEYSTLAFAYITMLRLTEQVISHMKARHFPSTEEFPEIILSHDTERHKDRKAKGSAGQEK</sequence>
<evidence type="ECO:0000313" key="1">
    <source>
        <dbReference type="EMBL" id="KAJ9049394.1"/>
    </source>
</evidence>
<dbReference type="EMBL" id="QTSX02007238">
    <property type="protein sequence ID" value="KAJ9049394.1"/>
    <property type="molecule type" value="Genomic_DNA"/>
</dbReference>
<proteinExistence type="predicted"/>
<accession>A0ACC2RHA6</accession>
<name>A0ACC2RHA6_9FUNG</name>
<comment type="caution">
    <text evidence="1">The sequence shown here is derived from an EMBL/GenBank/DDBJ whole genome shotgun (WGS) entry which is preliminary data.</text>
</comment>
<keyword evidence="2" id="KW-1185">Reference proteome</keyword>
<organism evidence="1 2">
    <name type="scientific">Entomophthora muscae</name>
    <dbReference type="NCBI Taxonomy" id="34485"/>
    <lineage>
        <taxon>Eukaryota</taxon>
        <taxon>Fungi</taxon>
        <taxon>Fungi incertae sedis</taxon>
        <taxon>Zoopagomycota</taxon>
        <taxon>Entomophthoromycotina</taxon>
        <taxon>Entomophthoromycetes</taxon>
        <taxon>Entomophthorales</taxon>
        <taxon>Entomophthoraceae</taxon>
        <taxon>Entomophthora</taxon>
    </lineage>
</organism>
<protein>
    <submittedName>
        <fullName evidence="1">Uncharacterized protein</fullName>
    </submittedName>
</protein>